<reference evidence="1 2" key="1">
    <citation type="submission" date="2014-03" db="EMBL/GenBank/DDBJ databases">
        <title>The draft genome sequence of Thioclava dalianensis DLFJ1-1.</title>
        <authorList>
            <person name="Lai Q."/>
            <person name="Shao Z."/>
        </authorList>
    </citation>
    <scope>NUCLEOTIDE SEQUENCE [LARGE SCALE GENOMIC DNA]</scope>
    <source>
        <strain evidence="1 2">DLFJ1-1</strain>
    </source>
</reference>
<dbReference type="Proteomes" id="UP000027725">
    <property type="component" value="Unassembled WGS sequence"/>
</dbReference>
<dbReference type="AlphaFoldDB" id="A0A074U180"/>
<gene>
    <name evidence="1" type="ORF">DL1_12010</name>
</gene>
<keyword evidence="2" id="KW-1185">Reference proteome</keyword>
<dbReference type="EMBL" id="JHEH01000033">
    <property type="protein sequence ID" value="KEP68422.1"/>
    <property type="molecule type" value="Genomic_DNA"/>
</dbReference>
<sequence length="149" mass="15391">MTIAIDMSQLVTAEARASAALADAKSVAKQAIAAQMTAAREAFVTVLPGQDMVYLAKEAEATAYLADADPDIAHYPLLSAEVGVTAPSAYELAQIWVNMSSIWRGAAASLEKIRLMAVDAIEVATSVDEVSAAMADFNAALSNGGDNAA</sequence>
<proteinExistence type="predicted"/>
<name>A0A074U180_9RHOB</name>
<evidence type="ECO:0000313" key="2">
    <source>
        <dbReference type="Proteomes" id="UP000027725"/>
    </source>
</evidence>
<comment type="caution">
    <text evidence="1">The sequence shown here is derived from an EMBL/GenBank/DDBJ whole genome shotgun (WGS) entry which is preliminary data.</text>
</comment>
<organism evidence="1 2">
    <name type="scientific">Thioclava dalianensis</name>
    <dbReference type="NCBI Taxonomy" id="1185766"/>
    <lineage>
        <taxon>Bacteria</taxon>
        <taxon>Pseudomonadati</taxon>
        <taxon>Pseudomonadota</taxon>
        <taxon>Alphaproteobacteria</taxon>
        <taxon>Rhodobacterales</taxon>
        <taxon>Paracoccaceae</taxon>
        <taxon>Thioclava</taxon>
    </lineage>
</organism>
<accession>A0A074U180</accession>
<protein>
    <submittedName>
        <fullName evidence="1">Uncharacterized protein</fullName>
    </submittedName>
</protein>
<dbReference type="OrthoDB" id="7877312at2"/>
<dbReference type="RefSeq" id="WP_051693651.1">
    <property type="nucleotide sequence ID" value="NZ_FOVB01000008.1"/>
</dbReference>
<dbReference type="STRING" id="1185766.SAMN05216224_10864"/>
<dbReference type="eggNOG" id="ENOG50339C7">
    <property type="taxonomic scope" value="Bacteria"/>
</dbReference>
<evidence type="ECO:0000313" key="1">
    <source>
        <dbReference type="EMBL" id="KEP68422.1"/>
    </source>
</evidence>